<keyword evidence="2" id="KW-0378">Hydrolase</keyword>
<protein>
    <submittedName>
        <fullName evidence="2">TIGR02281 family clan AA aspartic protease</fullName>
        <ecNumber evidence="2">3.4.23.-</ecNumber>
    </submittedName>
</protein>
<dbReference type="CDD" id="cd05483">
    <property type="entry name" value="retropepsin_like_bacteria"/>
    <property type="match status" value="1"/>
</dbReference>
<dbReference type="InterPro" id="IPR034122">
    <property type="entry name" value="Retropepsin-like_bacterial"/>
</dbReference>
<reference evidence="2 3" key="1">
    <citation type="submission" date="2024-03" db="EMBL/GenBank/DDBJ databases">
        <title>Community enrichment and isolation of bacterial strains for fucoidan degradation.</title>
        <authorList>
            <person name="Sichert A."/>
        </authorList>
    </citation>
    <scope>NUCLEOTIDE SEQUENCE [LARGE SCALE GENOMIC DNA]</scope>
    <source>
        <strain evidence="2 3">AS62</strain>
    </source>
</reference>
<dbReference type="SUPFAM" id="SSF50630">
    <property type="entry name" value="Acid proteases"/>
    <property type="match status" value="1"/>
</dbReference>
<sequence length="184" mass="20132">MLRLLLAAGIISISALGAVEYLKRNKADLSAGQTTRQATEQKQVTKADNKPQTVKKTALRLSGVEHIARDQTGHYRSNIKLNNFNVQGLIDTGASTIAINETTARRAGIRLKPSDYIYEVSTANGSTKAARAVIRQVTLGSIRIADVEALVMKDSSLNTVLIGMSFMNKLRGFEYKSGRLVLRR</sequence>
<proteinExistence type="predicted"/>
<comment type="caution">
    <text evidence="2">The sequence shown here is derived from an EMBL/GenBank/DDBJ whole genome shotgun (WGS) entry which is preliminary data.</text>
</comment>
<evidence type="ECO:0000313" key="3">
    <source>
        <dbReference type="Proteomes" id="UP001477870"/>
    </source>
</evidence>
<dbReference type="Pfam" id="PF13975">
    <property type="entry name" value="gag-asp_proteas"/>
    <property type="match status" value="1"/>
</dbReference>
<dbReference type="Gene3D" id="2.40.70.10">
    <property type="entry name" value="Acid Proteases"/>
    <property type="match status" value="1"/>
</dbReference>
<dbReference type="GO" id="GO:0008233">
    <property type="term" value="F:peptidase activity"/>
    <property type="evidence" value="ECO:0007669"/>
    <property type="project" value="UniProtKB-KW"/>
</dbReference>
<organism evidence="2 3">
    <name type="scientific">Ahrensia kielensis</name>
    <dbReference type="NCBI Taxonomy" id="76980"/>
    <lineage>
        <taxon>Bacteria</taxon>
        <taxon>Pseudomonadati</taxon>
        <taxon>Pseudomonadota</taxon>
        <taxon>Alphaproteobacteria</taxon>
        <taxon>Hyphomicrobiales</taxon>
        <taxon>Ahrensiaceae</taxon>
        <taxon>Ahrensia</taxon>
    </lineage>
</organism>
<dbReference type="PROSITE" id="PS00141">
    <property type="entry name" value="ASP_PROTEASE"/>
    <property type="match status" value="1"/>
</dbReference>
<dbReference type="InterPro" id="IPR011969">
    <property type="entry name" value="Clan_AA_Asp_peptidase_C"/>
</dbReference>
<evidence type="ECO:0000313" key="2">
    <source>
        <dbReference type="EMBL" id="MEM5501923.1"/>
    </source>
</evidence>
<dbReference type="GO" id="GO:0006508">
    <property type="term" value="P:proteolysis"/>
    <property type="evidence" value="ECO:0007669"/>
    <property type="project" value="UniProtKB-KW"/>
</dbReference>
<evidence type="ECO:0000256" key="1">
    <source>
        <dbReference type="SAM" id="MobiDB-lite"/>
    </source>
</evidence>
<dbReference type="InterPro" id="IPR021109">
    <property type="entry name" value="Peptidase_aspartic_dom_sf"/>
</dbReference>
<feature type="compositionally biased region" description="Polar residues" evidence="1">
    <location>
        <begin position="31"/>
        <end position="42"/>
    </location>
</feature>
<dbReference type="EMBL" id="JBBMQO010000005">
    <property type="protein sequence ID" value="MEM5501923.1"/>
    <property type="molecule type" value="Genomic_DNA"/>
</dbReference>
<dbReference type="Proteomes" id="UP001477870">
    <property type="component" value="Unassembled WGS sequence"/>
</dbReference>
<dbReference type="RefSeq" id="WP_342848334.1">
    <property type="nucleotide sequence ID" value="NZ_JBBMQO010000005.1"/>
</dbReference>
<dbReference type="InterPro" id="IPR001969">
    <property type="entry name" value="Aspartic_peptidase_AS"/>
</dbReference>
<dbReference type="NCBIfam" id="TIGR02281">
    <property type="entry name" value="clan_AA_DTGA"/>
    <property type="match status" value="1"/>
</dbReference>
<dbReference type="EC" id="3.4.23.-" evidence="2"/>
<name>A0ABU9T720_9HYPH</name>
<keyword evidence="3" id="KW-1185">Reference proteome</keyword>
<feature type="region of interest" description="Disordered" evidence="1">
    <location>
        <begin position="30"/>
        <end position="51"/>
    </location>
</feature>
<gene>
    <name evidence="2" type="ORF">WNY59_10020</name>
</gene>
<accession>A0ABU9T720</accession>
<keyword evidence="2" id="KW-0645">Protease</keyword>